<protein>
    <recommendedName>
        <fullName evidence="3">HCP-like protein</fullName>
    </recommendedName>
</protein>
<dbReference type="Proteomes" id="UP001479436">
    <property type="component" value="Unassembled WGS sequence"/>
</dbReference>
<dbReference type="InterPro" id="IPR052945">
    <property type="entry name" value="Mitotic_Regulator"/>
</dbReference>
<dbReference type="Pfam" id="PF08238">
    <property type="entry name" value="Sel1"/>
    <property type="match status" value="4"/>
</dbReference>
<evidence type="ECO:0008006" key="3">
    <source>
        <dbReference type="Google" id="ProtNLM"/>
    </source>
</evidence>
<dbReference type="PANTHER" id="PTHR43628:SF1">
    <property type="entry name" value="CHITIN SYNTHASE REGULATORY FACTOR 2-RELATED"/>
    <property type="match status" value="1"/>
</dbReference>
<dbReference type="PANTHER" id="PTHR43628">
    <property type="entry name" value="ACTIVATOR OF C KINASE PROTEIN 1-RELATED"/>
    <property type="match status" value="1"/>
</dbReference>
<comment type="caution">
    <text evidence="1">The sequence shown here is derived from an EMBL/GenBank/DDBJ whole genome shotgun (WGS) entry which is preliminary data.</text>
</comment>
<name>A0ABR2W0Y9_9FUNG</name>
<dbReference type="EMBL" id="JASJQH010007194">
    <property type="protein sequence ID" value="KAK9712834.1"/>
    <property type="molecule type" value="Genomic_DNA"/>
</dbReference>
<evidence type="ECO:0000313" key="2">
    <source>
        <dbReference type="Proteomes" id="UP001479436"/>
    </source>
</evidence>
<sequence length="288" mass="32138">MNTFKKVFRKPRMSDELGENRLDRVAFSPSTSYVNRNKSSGEIGTTKGSYIQTTNYKHLSSSTGNFPNTFSSTTSKSTPSLPIRGHVNDHEDFSAWVPYQNVDKTKTSAPTLADKYVQKAIQCHERNELEKAAHFFRLAACQGSPVGLFLYGISLRHGWGCKANPQVAFQCLQKAAECAVFDLNNLTNNTNLSAAKYELVLAIYELGVCFQHGWGVPKNKATAAYYFEIAANLGDPDAQNDLAFCYLHGHGVKKDRFKAAKYYRMAHAQGMGVVGNSWIFKEKYDNTL</sequence>
<dbReference type="InterPro" id="IPR011990">
    <property type="entry name" value="TPR-like_helical_dom_sf"/>
</dbReference>
<evidence type="ECO:0000313" key="1">
    <source>
        <dbReference type="EMBL" id="KAK9712834.1"/>
    </source>
</evidence>
<gene>
    <name evidence="1" type="ORF">K7432_006863</name>
</gene>
<organism evidence="1 2">
    <name type="scientific">Basidiobolus ranarum</name>
    <dbReference type="NCBI Taxonomy" id="34480"/>
    <lineage>
        <taxon>Eukaryota</taxon>
        <taxon>Fungi</taxon>
        <taxon>Fungi incertae sedis</taxon>
        <taxon>Zoopagomycota</taxon>
        <taxon>Entomophthoromycotina</taxon>
        <taxon>Basidiobolomycetes</taxon>
        <taxon>Basidiobolales</taxon>
        <taxon>Basidiobolaceae</taxon>
        <taxon>Basidiobolus</taxon>
    </lineage>
</organism>
<reference evidence="1 2" key="1">
    <citation type="submission" date="2023-04" db="EMBL/GenBank/DDBJ databases">
        <title>Genome of Basidiobolus ranarum AG-B5.</title>
        <authorList>
            <person name="Stajich J.E."/>
            <person name="Carter-House D."/>
            <person name="Gryganskyi A."/>
        </authorList>
    </citation>
    <scope>NUCLEOTIDE SEQUENCE [LARGE SCALE GENOMIC DNA]</scope>
    <source>
        <strain evidence="1 2">AG-B5</strain>
    </source>
</reference>
<dbReference type="InterPro" id="IPR006597">
    <property type="entry name" value="Sel1-like"/>
</dbReference>
<proteinExistence type="predicted"/>
<dbReference type="SUPFAM" id="SSF81901">
    <property type="entry name" value="HCP-like"/>
    <property type="match status" value="1"/>
</dbReference>
<accession>A0ABR2W0Y9</accession>
<keyword evidence="2" id="KW-1185">Reference proteome</keyword>
<dbReference type="Gene3D" id="1.25.40.10">
    <property type="entry name" value="Tetratricopeptide repeat domain"/>
    <property type="match status" value="1"/>
</dbReference>
<dbReference type="SMART" id="SM00671">
    <property type="entry name" value="SEL1"/>
    <property type="match status" value="4"/>
</dbReference>